<dbReference type="PANTHER" id="PTHR38769:SF1">
    <property type="entry name" value="UPF0381 PROTEIN YFCZ-RELATED"/>
    <property type="match status" value="1"/>
</dbReference>
<dbReference type="EMBL" id="JGVP01000056">
    <property type="protein sequence ID" value="KFB86513.1"/>
    <property type="molecule type" value="Genomic_DNA"/>
</dbReference>
<sequence>MKDLLDKCSDKGCSIDIGSVLDNENCTVTVTNRFDTYEQAMAHFEEMEISANNVASEKYPCHMAHTIKILNKKYIARIDMTFSCQAEAIIFELEMQHRIHD</sequence>
<protein>
    <submittedName>
        <fullName evidence="2">DUF406 family protein</fullName>
    </submittedName>
</protein>
<reference evidence="3 4" key="1">
    <citation type="submission" date="2014-03" db="EMBL/GenBank/DDBJ databases">
        <title>Draft genome sequence of the Serratia grimesii strain a2.</title>
        <authorList>
            <person name="Toymentseva A."/>
            <person name="Kazakov S."/>
            <person name="Giliazeva A."/>
            <person name="Ismagilova R."/>
            <person name="Shah R."/>
            <person name="Sharipova M."/>
            <person name="Khaitlina S."/>
            <person name="Mardanova A."/>
        </authorList>
    </citation>
    <scope>NUCLEOTIDE SEQUENCE [LARGE SCALE GENOMIC DNA]</scope>
    <source>
        <strain evidence="3 4">A2</strain>
    </source>
</reference>
<keyword evidence="4" id="KW-1185">Reference proteome</keyword>
<evidence type="ECO:0000313" key="4">
    <source>
        <dbReference type="Proteomes" id="UP000028721"/>
    </source>
</evidence>
<comment type="similarity">
    <text evidence="1">Belongs to the UPF0381 family.</text>
</comment>
<dbReference type="Proteomes" id="UP000028721">
    <property type="component" value="Unassembled WGS sequence"/>
</dbReference>
<accession>A0A7G2JTT5</accession>
<evidence type="ECO:0000313" key="2">
    <source>
        <dbReference type="EMBL" id="HCK01844.1"/>
    </source>
</evidence>
<reference evidence="2 5" key="2">
    <citation type="journal article" date="2018" name="Nat. Biotechnol.">
        <title>A standardized bacterial taxonomy based on genome phylogeny substantially revises the tree of life.</title>
        <authorList>
            <person name="Parks D.H."/>
            <person name="Chuvochina M."/>
            <person name="Waite D.W."/>
            <person name="Rinke C."/>
            <person name="Skarshewski A."/>
            <person name="Chaumeil P.A."/>
            <person name="Hugenholtz P."/>
        </authorList>
    </citation>
    <scope>NUCLEOTIDE SEQUENCE [LARGE SCALE GENOMIC DNA]</scope>
    <source>
        <strain evidence="2">UBA11264</strain>
    </source>
</reference>
<organism evidence="2 5">
    <name type="scientific">Serratia grimesii</name>
    <dbReference type="NCBI Taxonomy" id="82995"/>
    <lineage>
        <taxon>Bacteria</taxon>
        <taxon>Pseudomonadati</taxon>
        <taxon>Pseudomonadota</taxon>
        <taxon>Gammaproteobacteria</taxon>
        <taxon>Enterobacterales</taxon>
        <taxon>Yersiniaceae</taxon>
        <taxon>Serratia</taxon>
    </lineage>
</organism>
<evidence type="ECO:0000313" key="3">
    <source>
        <dbReference type="EMBL" id="KFB86513.1"/>
    </source>
</evidence>
<dbReference type="InterPro" id="IPR005272">
    <property type="entry name" value="DUF406"/>
</dbReference>
<gene>
    <name evidence="3" type="ORF">CR62_20095</name>
    <name evidence="2" type="ORF">DHV72_17750</name>
</gene>
<dbReference type="AlphaFoldDB" id="A0A7G2JTT5"/>
<proteinExistence type="inferred from homology"/>
<dbReference type="Proteomes" id="UP000262210">
    <property type="component" value="Unassembled WGS sequence"/>
</dbReference>
<dbReference type="GO" id="GO:0005829">
    <property type="term" value="C:cytosol"/>
    <property type="evidence" value="ECO:0007669"/>
    <property type="project" value="TreeGrafter"/>
</dbReference>
<dbReference type="PANTHER" id="PTHR38769">
    <property type="entry name" value="UPF0381 PROTEIN YFCZ-RELATED"/>
    <property type="match status" value="1"/>
</dbReference>
<evidence type="ECO:0000256" key="1">
    <source>
        <dbReference type="ARBA" id="ARBA00006201"/>
    </source>
</evidence>
<dbReference type="EMBL" id="DPSM01000023">
    <property type="protein sequence ID" value="HCK01844.1"/>
    <property type="molecule type" value="Genomic_DNA"/>
</dbReference>
<evidence type="ECO:0000313" key="5">
    <source>
        <dbReference type="Proteomes" id="UP000262210"/>
    </source>
</evidence>
<dbReference type="Pfam" id="PF04175">
    <property type="entry name" value="DUF406"/>
    <property type="match status" value="1"/>
</dbReference>
<name>A0A7G2JTT5_9GAMM</name>
<dbReference type="InterPro" id="IPR035571">
    <property type="entry name" value="UPF0234-like_C"/>
</dbReference>
<dbReference type="RefSeq" id="WP_037426231.1">
    <property type="nucleotide sequence ID" value="NZ_CAMIQM010000007.1"/>
</dbReference>
<dbReference type="GeneID" id="75284354"/>
<dbReference type="NCBIfam" id="TIGR00743">
    <property type="entry name" value="DUF406 family protein"/>
    <property type="match status" value="1"/>
</dbReference>
<comment type="caution">
    <text evidence="2">The sequence shown here is derived from an EMBL/GenBank/DDBJ whole genome shotgun (WGS) entry which is preliminary data.</text>
</comment>
<dbReference type="Gene3D" id="3.30.70.860">
    <property type="match status" value="1"/>
</dbReference>